<dbReference type="AlphaFoldDB" id="A0A137NQT1"/>
<evidence type="ECO:0008006" key="3">
    <source>
        <dbReference type="Google" id="ProtNLM"/>
    </source>
</evidence>
<protein>
    <recommendedName>
        <fullName evidence="3">F-box domain-containing protein</fullName>
    </recommendedName>
</protein>
<evidence type="ECO:0000313" key="1">
    <source>
        <dbReference type="EMBL" id="KXN65078.1"/>
    </source>
</evidence>
<organism evidence="1 2">
    <name type="scientific">Conidiobolus coronatus (strain ATCC 28846 / CBS 209.66 / NRRL 28638)</name>
    <name type="common">Delacroixia coronata</name>
    <dbReference type="NCBI Taxonomy" id="796925"/>
    <lineage>
        <taxon>Eukaryota</taxon>
        <taxon>Fungi</taxon>
        <taxon>Fungi incertae sedis</taxon>
        <taxon>Zoopagomycota</taxon>
        <taxon>Entomophthoromycotina</taxon>
        <taxon>Entomophthoromycetes</taxon>
        <taxon>Entomophthorales</taxon>
        <taxon>Ancylistaceae</taxon>
        <taxon>Conidiobolus</taxon>
    </lineage>
</organism>
<reference evidence="1 2" key="1">
    <citation type="journal article" date="2015" name="Genome Biol. Evol.">
        <title>Phylogenomic analyses indicate that early fungi evolved digesting cell walls of algal ancestors of land plants.</title>
        <authorList>
            <person name="Chang Y."/>
            <person name="Wang S."/>
            <person name="Sekimoto S."/>
            <person name="Aerts A.L."/>
            <person name="Choi C."/>
            <person name="Clum A."/>
            <person name="LaButti K.M."/>
            <person name="Lindquist E.A."/>
            <person name="Yee Ngan C."/>
            <person name="Ohm R.A."/>
            <person name="Salamov A.A."/>
            <person name="Grigoriev I.V."/>
            <person name="Spatafora J.W."/>
            <person name="Berbee M.L."/>
        </authorList>
    </citation>
    <scope>NUCLEOTIDE SEQUENCE [LARGE SCALE GENOMIC DNA]</scope>
    <source>
        <strain evidence="1 2">NRRL 28638</strain>
    </source>
</reference>
<gene>
    <name evidence="1" type="ORF">CONCODRAFT_13463</name>
</gene>
<keyword evidence="2" id="KW-1185">Reference proteome</keyword>
<proteinExistence type="predicted"/>
<evidence type="ECO:0000313" key="2">
    <source>
        <dbReference type="Proteomes" id="UP000070444"/>
    </source>
</evidence>
<sequence length="427" mass="48974">MSEAKSDWNLFLSWKEFAQHLNTSSIIEVSLTCKYLRTKLKSKIFKRANINKLVESVAQGPGNEDTYIKKTQLIDSKYSSIKNYVTNLSFDVQSNPFYIQVVCEYFLNLSNLTINECIIPSTVLKNVFTNITALTNLSLNDNLILFRRGANHIEEINLPQSLKALELGDISAISTPYWEDPLLFFQTWTDLTQDTVQLKLKFSSLLPNLVYLHLMTIEGVLENNLSVFLVNNNQLKFIKVYLDCLTPLIFESLAKCKQMVEVEILPPIRSNLVTVTQNNITLTSVKKLTLNNVVNRDAYLLSCIILPFINITELKISNIYSWPHHIYIPIQNFKNLEKLTIYKTTIPLKLNNFFLASRSLKVLEFIGFDKLGFKLNLTANCPKIRLVSFDTSNFNAGSLAELLEVLGRYSSKWTILKFMEAVKCYKK</sequence>
<dbReference type="EMBL" id="KQ964992">
    <property type="protein sequence ID" value="KXN65078.1"/>
    <property type="molecule type" value="Genomic_DNA"/>
</dbReference>
<dbReference type="Proteomes" id="UP000070444">
    <property type="component" value="Unassembled WGS sequence"/>
</dbReference>
<accession>A0A137NQT1</accession>
<name>A0A137NQT1_CONC2</name>